<evidence type="ECO:0000256" key="11">
    <source>
        <dbReference type="RuleBase" id="RU003750"/>
    </source>
</evidence>
<keyword evidence="5 12" id="KW-0812">Transmembrane</keyword>
<keyword evidence="4 11" id="KW-0808">Transferase</keyword>
<evidence type="ECO:0000256" key="6">
    <source>
        <dbReference type="ARBA" id="ARBA00022989"/>
    </source>
</evidence>
<evidence type="ECO:0000313" key="13">
    <source>
        <dbReference type="EMBL" id="PIR47669.1"/>
    </source>
</evidence>
<dbReference type="PANTHER" id="PTHR14269">
    <property type="entry name" value="CDP-DIACYLGLYCEROL--GLYCEROL-3-PHOSPHATE 3-PHOSPHATIDYLTRANSFERASE-RELATED"/>
    <property type="match status" value="1"/>
</dbReference>
<keyword evidence="10" id="KW-1208">Phospholipid metabolism</keyword>
<dbReference type="InterPro" id="IPR048254">
    <property type="entry name" value="CDP_ALCOHOL_P_TRANSF_CS"/>
</dbReference>
<dbReference type="InterPro" id="IPR004570">
    <property type="entry name" value="Phosphatidylglycerol_P_synth"/>
</dbReference>
<dbReference type="GO" id="GO:0016020">
    <property type="term" value="C:membrane"/>
    <property type="evidence" value="ECO:0007669"/>
    <property type="project" value="UniProtKB-SubCell"/>
</dbReference>
<keyword evidence="3" id="KW-0444">Lipid biosynthesis</keyword>
<evidence type="ECO:0000256" key="4">
    <source>
        <dbReference type="ARBA" id="ARBA00022679"/>
    </source>
</evidence>
<organism evidence="13 14">
    <name type="scientific">Candidatus Uhrbacteria bacterium CG10_big_fil_rev_8_21_14_0_10_50_16</name>
    <dbReference type="NCBI Taxonomy" id="1975039"/>
    <lineage>
        <taxon>Bacteria</taxon>
        <taxon>Candidatus Uhriibacteriota</taxon>
    </lineage>
</organism>
<gene>
    <name evidence="13" type="ORF">COV06_02180</name>
</gene>
<dbReference type="PANTHER" id="PTHR14269:SF62">
    <property type="entry name" value="CDP-DIACYLGLYCEROL--GLYCEROL-3-PHOSPHATE 3-PHOSPHATIDYLTRANSFERASE 1, CHLOROPLASTIC"/>
    <property type="match status" value="1"/>
</dbReference>
<dbReference type="InterPro" id="IPR000462">
    <property type="entry name" value="CDP-OH_P_trans"/>
</dbReference>
<dbReference type="AlphaFoldDB" id="A0A2H0RM94"/>
<evidence type="ECO:0000256" key="5">
    <source>
        <dbReference type="ARBA" id="ARBA00022692"/>
    </source>
</evidence>
<reference evidence="13 14" key="1">
    <citation type="submission" date="2017-09" db="EMBL/GenBank/DDBJ databases">
        <title>Depth-based differentiation of microbial function through sediment-hosted aquifers and enrichment of novel symbionts in the deep terrestrial subsurface.</title>
        <authorList>
            <person name="Probst A.J."/>
            <person name="Ladd B."/>
            <person name="Jarett J.K."/>
            <person name="Geller-Mcgrath D.E."/>
            <person name="Sieber C.M."/>
            <person name="Emerson J.B."/>
            <person name="Anantharaman K."/>
            <person name="Thomas B.C."/>
            <person name="Malmstrom R."/>
            <person name="Stieglmeier M."/>
            <person name="Klingl A."/>
            <person name="Woyke T."/>
            <person name="Ryan C.M."/>
            <person name="Banfield J.F."/>
        </authorList>
    </citation>
    <scope>NUCLEOTIDE SEQUENCE [LARGE SCALE GENOMIC DNA]</scope>
    <source>
        <strain evidence="13">CG10_big_fil_rev_8_21_14_0_10_50_16</strain>
    </source>
</reference>
<sequence length="192" mass="21621">MTHRDPNKLYWHDHAMKYVIIPFVPRWVTPNHVTVLRFLLTPFVMWALAVGPLKWSIPFFLFVAFTDVIDGSLARLRNQVTEWGSMYDPIADKILISLVAVIVITTTVGWWLTIVVIFSELMVVVGALSHKHDGGYIMANGWGKTKMFTQVLGVTLLLFSMAFQFPPLVFIGMVVLILSLVLAVISVLTYGA</sequence>
<dbReference type="Pfam" id="PF01066">
    <property type="entry name" value="CDP-OH_P_transf"/>
    <property type="match status" value="1"/>
</dbReference>
<dbReference type="PROSITE" id="PS00379">
    <property type="entry name" value="CDP_ALCOHOL_P_TRANSF"/>
    <property type="match status" value="1"/>
</dbReference>
<evidence type="ECO:0000256" key="8">
    <source>
        <dbReference type="ARBA" id="ARBA00023136"/>
    </source>
</evidence>
<dbReference type="PIRSF" id="PIRSF000847">
    <property type="entry name" value="Phos_ph_gly_syn"/>
    <property type="match status" value="1"/>
</dbReference>
<dbReference type="GO" id="GO:0046474">
    <property type="term" value="P:glycerophospholipid biosynthetic process"/>
    <property type="evidence" value="ECO:0007669"/>
    <property type="project" value="TreeGrafter"/>
</dbReference>
<evidence type="ECO:0000313" key="14">
    <source>
        <dbReference type="Proteomes" id="UP000230084"/>
    </source>
</evidence>
<dbReference type="Proteomes" id="UP000230084">
    <property type="component" value="Unassembled WGS sequence"/>
</dbReference>
<evidence type="ECO:0000256" key="2">
    <source>
        <dbReference type="ARBA" id="ARBA00010441"/>
    </source>
</evidence>
<keyword evidence="9" id="KW-0594">Phospholipid biosynthesis</keyword>
<keyword evidence="8 12" id="KW-0472">Membrane</keyword>
<comment type="subcellular location">
    <subcellularLocation>
        <location evidence="1">Membrane</location>
        <topology evidence="1">Multi-pass membrane protein</topology>
    </subcellularLocation>
</comment>
<feature type="transmembrane region" description="Helical" evidence="12">
    <location>
        <begin position="169"/>
        <end position="190"/>
    </location>
</feature>
<proteinExistence type="inferred from homology"/>
<evidence type="ECO:0000256" key="7">
    <source>
        <dbReference type="ARBA" id="ARBA00023098"/>
    </source>
</evidence>
<keyword evidence="7" id="KW-0443">Lipid metabolism</keyword>
<protein>
    <submittedName>
        <fullName evidence="13">CDP-diacylglycerol--glycerol-3-phosphate 3-phosphatidyltransferase</fullName>
    </submittedName>
</protein>
<name>A0A2H0RM94_9BACT</name>
<evidence type="ECO:0000256" key="1">
    <source>
        <dbReference type="ARBA" id="ARBA00004141"/>
    </source>
</evidence>
<dbReference type="Gene3D" id="1.20.120.1760">
    <property type="match status" value="1"/>
</dbReference>
<comment type="similarity">
    <text evidence="2 11">Belongs to the CDP-alcohol phosphatidyltransferase class-I family.</text>
</comment>
<dbReference type="EMBL" id="PCYM01000003">
    <property type="protein sequence ID" value="PIR47669.1"/>
    <property type="molecule type" value="Genomic_DNA"/>
</dbReference>
<evidence type="ECO:0000256" key="3">
    <source>
        <dbReference type="ARBA" id="ARBA00022516"/>
    </source>
</evidence>
<evidence type="ECO:0000256" key="10">
    <source>
        <dbReference type="ARBA" id="ARBA00023264"/>
    </source>
</evidence>
<accession>A0A2H0RM94</accession>
<evidence type="ECO:0000256" key="9">
    <source>
        <dbReference type="ARBA" id="ARBA00023209"/>
    </source>
</evidence>
<keyword evidence="6 12" id="KW-1133">Transmembrane helix</keyword>
<evidence type="ECO:0000256" key="12">
    <source>
        <dbReference type="SAM" id="Phobius"/>
    </source>
</evidence>
<dbReference type="InterPro" id="IPR050324">
    <property type="entry name" value="CDP-alcohol_PTase-I"/>
</dbReference>
<comment type="caution">
    <text evidence="13">The sequence shown here is derived from an EMBL/GenBank/DDBJ whole genome shotgun (WGS) entry which is preliminary data.</text>
</comment>
<feature type="transmembrane region" description="Helical" evidence="12">
    <location>
        <begin position="94"/>
        <end position="127"/>
    </location>
</feature>
<dbReference type="GO" id="GO:0008444">
    <property type="term" value="F:CDP-diacylglycerol-glycerol-3-phosphate 3-phosphatidyltransferase activity"/>
    <property type="evidence" value="ECO:0007669"/>
    <property type="project" value="InterPro"/>
</dbReference>
<dbReference type="InterPro" id="IPR043130">
    <property type="entry name" value="CDP-OH_PTrfase_TM_dom"/>
</dbReference>